<dbReference type="RefSeq" id="WP_210226320.1">
    <property type="nucleotide sequence ID" value="NZ_CP072800.1"/>
</dbReference>
<evidence type="ECO:0008006" key="3">
    <source>
        <dbReference type="Google" id="ProtNLM"/>
    </source>
</evidence>
<keyword evidence="2" id="KW-1185">Reference proteome</keyword>
<dbReference type="Proteomes" id="UP000672027">
    <property type="component" value="Chromosome"/>
</dbReference>
<evidence type="ECO:0000313" key="1">
    <source>
        <dbReference type="EMBL" id="QTR49477.1"/>
    </source>
</evidence>
<proteinExistence type="predicted"/>
<evidence type="ECO:0000313" key="2">
    <source>
        <dbReference type="Proteomes" id="UP000672027"/>
    </source>
</evidence>
<accession>A0ABX7X0P1</accession>
<dbReference type="EMBL" id="CP072800">
    <property type="protein sequence ID" value="QTR49477.1"/>
    <property type="molecule type" value="Genomic_DNA"/>
</dbReference>
<protein>
    <recommendedName>
        <fullName evidence="3">Transposase</fullName>
    </recommendedName>
</protein>
<gene>
    <name evidence="1" type="ORF">J8380_14720</name>
</gene>
<sequence length="88" mass="9521">MNNDSFFHTVEGHVDSQATITAFDAFTARYAEEFAQTKIPCLVILDNAQYLPQSGFGLGTGSKKTGRASFTFAGDCAEAWFDSVDLGD</sequence>
<name>A0ABX7X0P1_9GAMM</name>
<reference evidence="1 2" key="1">
    <citation type="submission" date="2021-04" db="EMBL/GenBank/DDBJ databases">
        <title>Genomics, taxonomy and metabolism of representatives of sulfur bacteria of the genus Thiothrix: Thiothrix fructosivorans QT, Thiothrix unzii A1T and three new species, Thiothrix subterranea sp. nov., Thiothrix litoralis sp. nov. and 'Candidatus Thiothrix anitrata' sp. nov.</title>
        <authorList>
            <person name="Ravin N.V."/>
            <person name="Smolyakov D."/>
            <person name="Rudenko T.S."/>
            <person name="Mardanov A.V."/>
            <person name="Beletsky A.V."/>
            <person name="Markov N.D."/>
            <person name="Fomenkov A.I."/>
            <person name="Roberts R.J."/>
            <person name="Karnachuk O.V."/>
            <person name="Novikov A."/>
            <person name="Grabovich M.Y."/>
        </authorList>
    </citation>
    <scope>NUCLEOTIDE SEQUENCE [LARGE SCALE GENOMIC DNA]</scope>
    <source>
        <strain evidence="1 2">A52</strain>
    </source>
</reference>
<organism evidence="1 2">
    <name type="scientific">Candidatus Thiothrix anitrata</name>
    <dbReference type="NCBI Taxonomy" id="2823902"/>
    <lineage>
        <taxon>Bacteria</taxon>
        <taxon>Pseudomonadati</taxon>
        <taxon>Pseudomonadota</taxon>
        <taxon>Gammaproteobacteria</taxon>
        <taxon>Thiotrichales</taxon>
        <taxon>Thiotrichaceae</taxon>
        <taxon>Thiothrix</taxon>
    </lineage>
</organism>